<dbReference type="SUPFAM" id="SSF50129">
    <property type="entry name" value="GroES-like"/>
    <property type="match status" value="1"/>
</dbReference>
<evidence type="ECO:0000256" key="6">
    <source>
        <dbReference type="RuleBase" id="RU364000"/>
    </source>
</evidence>
<dbReference type="Pfam" id="PF08240">
    <property type="entry name" value="ADH_N"/>
    <property type="match status" value="1"/>
</dbReference>
<dbReference type="InterPro" id="IPR014182">
    <property type="entry name" value="ADH_Zn_typ-1"/>
</dbReference>
<accession>A0A7X2S3L1</accession>
<dbReference type="InterPro" id="IPR036291">
    <property type="entry name" value="NAD(P)-bd_dom_sf"/>
</dbReference>
<evidence type="ECO:0000256" key="1">
    <source>
        <dbReference type="ARBA" id="ARBA00004496"/>
    </source>
</evidence>
<evidence type="ECO:0000256" key="3">
    <source>
        <dbReference type="ARBA" id="ARBA00022490"/>
    </source>
</evidence>
<keyword evidence="6" id="KW-0560">Oxidoreductase</keyword>
<dbReference type="Proteomes" id="UP000434639">
    <property type="component" value="Unassembled WGS sequence"/>
</dbReference>
<dbReference type="InterPro" id="IPR002364">
    <property type="entry name" value="Quin_OxRdtase/zeta-crystal_CS"/>
</dbReference>
<keyword evidence="9" id="KW-1185">Reference proteome</keyword>
<sequence>MKAAGLYKHLPIDQKESLIDQETDIPAPGERDLLVKMKAVSVNPVDTKLRSKGEEEENLKILGWDAAGIVEKTGAAVTGFKPGDEVYYSGSVSRQGTNSEYHLVDERIAAEKPKNLSFEEAAAMPLTSLTAWEGLFERLGISECPEDNDGKAILLIGAAGGVGSIALQLAKRAGLKVVGTASREETEQWARKNGADDIITHYEPFKKQLEEIGVKNLDYIFCLNSTDQHWEAMIEAIAPQGKICSIVETKEPQDISLLQQKSVTFVMEFMFTKALFGTEDMESQGEILRKMAHLFEKGELHSTLTETIRPFNAESLKKAHQKLESGKTIGKIVVSGFGE</sequence>
<dbReference type="SMART" id="SM00829">
    <property type="entry name" value="PKS_ER"/>
    <property type="match status" value="1"/>
</dbReference>
<dbReference type="PROSITE" id="PS01162">
    <property type="entry name" value="QOR_ZETA_CRYSTAL"/>
    <property type="match status" value="1"/>
</dbReference>
<dbReference type="GO" id="GO:0016491">
    <property type="term" value="F:oxidoreductase activity"/>
    <property type="evidence" value="ECO:0007669"/>
    <property type="project" value="UniProtKB-KW"/>
</dbReference>
<evidence type="ECO:0000256" key="5">
    <source>
        <dbReference type="ARBA" id="ARBA00022884"/>
    </source>
</evidence>
<keyword evidence="6" id="KW-0862">Zinc</keyword>
<evidence type="ECO:0000259" key="7">
    <source>
        <dbReference type="SMART" id="SM00829"/>
    </source>
</evidence>
<evidence type="ECO:0000313" key="9">
    <source>
        <dbReference type="Proteomes" id="UP000434639"/>
    </source>
</evidence>
<comment type="subunit">
    <text evidence="2">Homotetramer.</text>
</comment>
<dbReference type="EMBL" id="WMIB01000004">
    <property type="protein sequence ID" value="MTH53073.1"/>
    <property type="molecule type" value="Genomic_DNA"/>
</dbReference>
<comment type="caution">
    <text evidence="8">The sequence shown here is derived from an EMBL/GenBank/DDBJ whole genome shotgun (WGS) entry which is preliminary data.</text>
</comment>
<reference evidence="8 9" key="1">
    <citation type="journal article" date="2017" name="Int. J. Syst. Evol. Microbiol.">
        <title>Bacillus mangrovi sp. nov., isolated from a sediment sample from a mangrove forest.</title>
        <authorList>
            <person name="Gupta V."/>
            <person name="Singh P.K."/>
            <person name="Korpole S."/>
            <person name="Tanuku N.R.S."/>
            <person name="Pinnaka A.K."/>
        </authorList>
    </citation>
    <scope>NUCLEOTIDE SEQUENCE [LARGE SCALE GENOMIC DNA]</scope>
    <source>
        <strain evidence="8 9">KCTC 33872</strain>
    </source>
</reference>
<keyword evidence="5" id="KW-0694">RNA-binding</keyword>
<dbReference type="InterPro" id="IPR051603">
    <property type="entry name" value="Zinc-ADH_QOR/CCCR"/>
</dbReference>
<keyword evidence="4" id="KW-0521">NADP</keyword>
<dbReference type="Gene3D" id="3.90.180.10">
    <property type="entry name" value="Medium-chain alcohol dehydrogenases, catalytic domain"/>
    <property type="match status" value="1"/>
</dbReference>
<dbReference type="RefSeq" id="WP_155111722.1">
    <property type="nucleotide sequence ID" value="NZ_WMIB01000004.1"/>
</dbReference>
<dbReference type="GO" id="GO:0008270">
    <property type="term" value="F:zinc ion binding"/>
    <property type="evidence" value="ECO:0007669"/>
    <property type="project" value="InterPro"/>
</dbReference>
<dbReference type="Pfam" id="PF13602">
    <property type="entry name" value="ADH_zinc_N_2"/>
    <property type="match status" value="1"/>
</dbReference>
<keyword evidence="3" id="KW-0963">Cytoplasm</keyword>
<dbReference type="InterPro" id="IPR020843">
    <property type="entry name" value="ER"/>
</dbReference>
<feature type="domain" description="Enoyl reductase (ER)" evidence="7">
    <location>
        <begin position="17"/>
        <end position="334"/>
    </location>
</feature>
<name>A0A7X2S3L1_9BACI</name>
<protein>
    <recommendedName>
        <fullName evidence="6">Zinc-type alcohol dehydrogenase-like protein</fullName>
    </recommendedName>
</protein>
<dbReference type="InterPro" id="IPR013154">
    <property type="entry name" value="ADH-like_N"/>
</dbReference>
<dbReference type="SUPFAM" id="SSF51735">
    <property type="entry name" value="NAD(P)-binding Rossmann-fold domains"/>
    <property type="match status" value="1"/>
</dbReference>
<dbReference type="Gene3D" id="3.40.50.720">
    <property type="entry name" value="NAD(P)-binding Rossmann-like Domain"/>
    <property type="match status" value="1"/>
</dbReference>
<dbReference type="GO" id="GO:0005737">
    <property type="term" value="C:cytoplasm"/>
    <property type="evidence" value="ECO:0007669"/>
    <property type="project" value="UniProtKB-SubCell"/>
</dbReference>
<dbReference type="GO" id="GO:0003723">
    <property type="term" value="F:RNA binding"/>
    <property type="evidence" value="ECO:0007669"/>
    <property type="project" value="UniProtKB-KW"/>
</dbReference>
<keyword evidence="6" id="KW-0479">Metal-binding</keyword>
<proteinExistence type="inferred from homology"/>
<dbReference type="PANTHER" id="PTHR44154:SF1">
    <property type="entry name" value="QUINONE OXIDOREDUCTASE"/>
    <property type="match status" value="1"/>
</dbReference>
<evidence type="ECO:0000313" key="8">
    <source>
        <dbReference type="EMBL" id="MTH53073.1"/>
    </source>
</evidence>
<dbReference type="AlphaFoldDB" id="A0A7X2S3L1"/>
<gene>
    <name evidence="8" type="ORF">GKZ89_06580</name>
</gene>
<organism evidence="8 9">
    <name type="scientific">Metabacillus mangrovi</name>
    <dbReference type="NCBI Taxonomy" id="1491830"/>
    <lineage>
        <taxon>Bacteria</taxon>
        <taxon>Bacillati</taxon>
        <taxon>Bacillota</taxon>
        <taxon>Bacilli</taxon>
        <taxon>Bacillales</taxon>
        <taxon>Bacillaceae</taxon>
        <taxon>Metabacillus</taxon>
    </lineage>
</organism>
<dbReference type="OrthoDB" id="9792162at2"/>
<evidence type="ECO:0000256" key="2">
    <source>
        <dbReference type="ARBA" id="ARBA00011881"/>
    </source>
</evidence>
<evidence type="ECO:0000256" key="4">
    <source>
        <dbReference type="ARBA" id="ARBA00022857"/>
    </source>
</evidence>
<comment type="subcellular location">
    <subcellularLocation>
        <location evidence="1">Cytoplasm</location>
    </subcellularLocation>
</comment>
<dbReference type="NCBIfam" id="TIGR02817">
    <property type="entry name" value="adh_fam_1"/>
    <property type="match status" value="1"/>
</dbReference>
<dbReference type="PANTHER" id="PTHR44154">
    <property type="entry name" value="QUINONE OXIDOREDUCTASE"/>
    <property type="match status" value="1"/>
</dbReference>
<dbReference type="InterPro" id="IPR011032">
    <property type="entry name" value="GroES-like_sf"/>
</dbReference>
<dbReference type="CDD" id="cd08252">
    <property type="entry name" value="AL_MDR"/>
    <property type="match status" value="1"/>
</dbReference>
<comment type="similarity">
    <text evidence="6">Belongs to the zinc-containing alcohol dehydrogenase family. Quinone oxidoreductase subfamily.</text>
</comment>